<sequence length="338" mass="37675">MFPPRPVRQVGSLGPNVPTVGFGAMGMSVGYGQTKSNEEKLKLLDRAWEPGCTNWDTADIYGDSEDTIGNWFRLHPERRKDIFLATKFGLCPRNNSITVDSSPEYCHEAVEKSLSRLGVDQIDLFYLHRADPMVPIEKTTAAMKQLVEQGKVRHIGLSEVSSGALRRAHAIHPISAVQVEYNPLTLDIEGPNGTYLMKTCKELGVAIFAYAPLGRGLLSGRYRSLGDLDFDDSRRTLGRFQEQSLYKNLRLIDRLSEVAHRKGCTPSQLILAWLIRQSENIFVIPGTKSVKYLEENFAAAGLTVTDAEQQEIRELTDSIEVEGDRNATFGQFVTTVPV</sequence>
<dbReference type="InterPro" id="IPR023210">
    <property type="entry name" value="NADP_OxRdtase_dom"/>
</dbReference>
<evidence type="ECO:0000313" key="4">
    <source>
        <dbReference type="Proteomes" id="UP000030151"/>
    </source>
</evidence>
<dbReference type="InterPro" id="IPR020471">
    <property type="entry name" value="AKR"/>
</dbReference>
<feature type="domain" description="NADP-dependent oxidoreductase" evidence="2">
    <location>
        <begin position="20"/>
        <end position="315"/>
    </location>
</feature>
<dbReference type="Proteomes" id="UP000030151">
    <property type="component" value="Unassembled WGS sequence"/>
</dbReference>
<dbReference type="AlphaFoldDB" id="A0A014QZG3"/>
<evidence type="ECO:0000256" key="1">
    <source>
        <dbReference type="ARBA" id="ARBA00023002"/>
    </source>
</evidence>
<dbReference type="Gene3D" id="3.20.20.100">
    <property type="entry name" value="NADP-dependent oxidoreductase domain"/>
    <property type="match status" value="1"/>
</dbReference>
<dbReference type="PANTHER" id="PTHR43625:SF40">
    <property type="entry name" value="ALDO-KETO REDUCTASE YAKC [NADP(+)]"/>
    <property type="match status" value="1"/>
</dbReference>
<dbReference type="EMBL" id="JELW01000013">
    <property type="protein sequence ID" value="EXV00360.1"/>
    <property type="molecule type" value="Genomic_DNA"/>
</dbReference>
<dbReference type="InterPro" id="IPR036812">
    <property type="entry name" value="NAD(P)_OxRdtase_dom_sf"/>
</dbReference>
<dbReference type="GO" id="GO:0005737">
    <property type="term" value="C:cytoplasm"/>
    <property type="evidence" value="ECO:0007669"/>
    <property type="project" value="TreeGrafter"/>
</dbReference>
<comment type="caution">
    <text evidence="3">The sequence shown here is derived from an EMBL/GenBank/DDBJ whole genome shotgun (WGS) entry which is preliminary data.</text>
</comment>
<protein>
    <submittedName>
        <fullName evidence="3">Aldo-keto reductase family protein</fullName>
    </submittedName>
</protein>
<accession>A0A014QZG3</accession>
<keyword evidence="1" id="KW-0560">Oxidoreductase</keyword>
<name>A0A014QZG3_9HYPO</name>
<dbReference type="PRINTS" id="PR00069">
    <property type="entry name" value="ALDKETRDTASE"/>
</dbReference>
<dbReference type="SUPFAM" id="SSF51430">
    <property type="entry name" value="NAD(P)-linked oxidoreductase"/>
    <property type="match status" value="1"/>
</dbReference>
<proteinExistence type="predicted"/>
<dbReference type="HOGENOM" id="CLU_023205_2_1_1"/>
<dbReference type="PANTHER" id="PTHR43625">
    <property type="entry name" value="AFLATOXIN B1 ALDEHYDE REDUCTASE"/>
    <property type="match status" value="1"/>
</dbReference>
<gene>
    <name evidence="3" type="ORF">X797_006420</name>
</gene>
<evidence type="ECO:0000259" key="2">
    <source>
        <dbReference type="Pfam" id="PF00248"/>
    </source>
</evidence>
<organism evidence="3 4">
    <name type="scientific">Metarhizium robertsii</name>
    <dbReference type="NCBI Taxonomy" id="568076"/>
    <lineage>
        <taxon>Eukaryota</taxon>
        <taxon>Fungi</taxon>
        <taxon>Dikarya</taxon>
        <taxon>Ascomycota</taxon>
        <taxon>Pezizomycotina</taxon>
        <taxon>Sordariomycetes</taxon>
        <taxon>Hypocreomycetidae</taxon>
        <taxon>Hypocreales</taxon>
        <taxon>Clavicipitaceae</taxon>
        <taxon>Metarhizium</taxon>
    </lineage>
</organism>
<dbReference type="eggNOG" id="KOG1575">
    <property type="taxonomic scope" value="Eukaryota"/>
</dbReference>
<dbReference type="GO" id="GO:0016491">
    <property type="term" value="F:oxidoreductase activity"/>
    <property type="evidence" value="ECO:0007669"/>
    <property type="project" value="UniProtKB-KW"/>
</dbReference>
<dbReference type="Pfam" id="PF00248">
    <property type="entry name" value="Aldo_ket_red"/>
    <property type="match status" value="1"/>
</dbReference>
<dbReference type="InterPro" id="IPR050791">
    <property type="entry name" value="Aldo-Keto_reductase"/>
</dbReference>
<evidence type="ECO:0000313" key="3">
    <source>
        <dbReference type="EMBL" id="EXV00360.1"/>
    </source>
</evidence>
<reference evidence="3 4" key="1">
    <citation type="submission" date="2014-02" db="EMBL/GenBank/DDBJ databases">
        <title>The genome sequence of the entomopathogenic fungus Metarhizium robertsii ARSEF 2575.</title>
        <authorList>
            <person name="Giuliano Garisto Donzelli B."/>
            <person name="Roe B.A."/>
            <person name="Macmil S.L."/>
            <person name="Krasnoff S.B."/>
            <person name="Gibson D.M."/>
        </authorList>
    </citation>
    <scope>NUCLEOTIDE SEQUENCE [LARGE SCALE GENOMIC DNA]</scope>
    <source>
        <strain evidence="3 4">ARSEF 2575</strain>
    </source>
</reference>